<proteinExistence type="inferred from homology"/>
<organism evidence="7 8">
    <name type="scientific">Candidatus Parvarchaeum acidophilus ARMAN-5</name>
    <dbReference type="NCBI Taxonomy" id="662762"/>
    <lineage>
        <taxon>Archaea</taxon>
        <taxon>Candidatus Parvarchaeota</taxon>
        <taxon>Candidatus Parvarchaeum</taxon>
    </lineage>
</organism>
<dbReference type="Pfam" id="PF03719">
    <property type="entry name" value="Ribosomal_S5_C"/>
    <property type="match status" value="1"/>
</dbReference>
<evidence type="ECO:0000256" key="5">
    <source>
        <dbReference type="RuleBase" id="RU003823"/>
    </source>
</evidence>
<dbReference type="InterPro" id="IPR005324">
    <property type="entry name" value="Ribosomal_uS5_C"/>
</dbReference>
<dbReference type="GO" id="GO:0003735">
    <property type="term" value="F:structural constituent of ribosome"/>
    <property type="evidence" value="ECO:0007669"/>
    <property type="project" value="UniProtKB-UniRule"/>
</dbReference>
<dbReference type="GO" id="GO:0015935">
    <property type="term" value="C:small ribosomal subunit"/>
    <property type="evidence" value="ECO:0007669"/>
    <property type="project" value="InterPro"/>
</dbReference>
<dbReference type="EMBL" id="GG745612">
    <property type="protein sequence ID" value="EFD92280.1"/>
    <property type="molecule type" value="Genomic_DNA"/>
</dbReference>
<comment type="similarity">
    <text evidence="1 5">Belongs to the universal ribosomal protein uS5 family.</text>
</comment>
<dbReference type="InterPro" id="IPR000851">
    <property type="entry name" value="Ribosomal_uS5"/>
</dbReference>
<dbReference type="InterPro" id="IPR013810">
    <property type="entry name" value="Ribosomal_uS5_N"/>
</dbReference>
<evidence type="ECO:0000256" key="2">
    <source>
        <dbReference type="ARBA" id="ARBA00022980"/>
    </source>
</evidence>
<dbReference type="GO" id="GO:0006412">
    <property type="term" value="P:translation"/>
    <property type="evidence" value="ECO:0007669"/>
    <property type="project" value="InterPro"/>
</dbReference>
<dbReference type="SUPFAM" id="SSF54768">
    <property type="entry name" value="dsRNA-binding domain-like"/>
    <property type="match status" value="1"/>
</dbReference>
<gene>
    <name evidence="7" type="ORF">BJBARM5_1000</name>
</gene>
<accession>D6GWX9</accession>
<keyword evidence="2 4" id="KW-0689">Ribosomal protein</keyword>
<evidence type="ECO:0000256" key="1">
    <source>
        <dbReference type="ARBA" id="ARBA00008945"/>
    </source>
</evidence>
<dbReference type="Proteomes" id="UP000009376">
    <property type="component" value="Unassembled WGS sequence"/>
</dbReference>
<dbReference type="PANTHER" id="PTHR48277">
    <property type="entry name" value="MITOCHONDRIAL RIBOSOMAL PROTEIN S5"/>
    <property type="match status" value="1"/>
</dbReference>
<dbReference type="PROSITE" id="PS50881">
    <property type="entry name" value="S5_DSRBD"/>
    <property type="match status" value="1"/>
</dbReference>
<evidence type="ECO:0000313" key="8">
    <source>
        <dbReference type="Proteomes" id="UP000009376"/>
    </source>
</evidence>
<keyword evidence="3 4" id="KW-0687">Ribonucleoprotein</keyword>
<name>D6GWX9_PARA5</name>
<dbReference type="GO" id="GO:0003723">
    <property type="term" value="F:RNA binding"/>
    <property type="evidence" value="ECO:0007669"/>
    <property type="project" value="InterPro"/>
</dbReference>
<protein>
    <submittedName>
        <fullName evidence="7">Ribosomal protein S5</fullName>
    </submittedName>
</protein>
<dbReference type="InterPro" id="IPR020568">
    <property type="entry name" value="Ribosomal_Su5_D2-typ_SF"/>
</dbReference>
<dbReference type="Pfam" id="PF00333">
    <property type="entry name" value="Ribosomal_S5"/>
    <property type="match status" value="1"/>
</dbReference>
<reference evidence="7 8" key="1">
    <citation type="journal article" date="2010" name="Proc. Natl. Acad. Sci. U.S.A.">
        <title>Enigmatic, ultrasmall, uncultivated Archaea.</title>
        <authorList>
            <person name="Baker B.J."/>
            <person name="Comolli L.R."/>
            <person name="Dick G.J."/>
            <person name="Hauser L.J."/>
            <person name="Hyatt D."/>
            <person name="Dill B.D."/>
            <person name="Land M.L."/>
            <person name="Verberkmoes N.C."/>
            <person name="Hettich R.L."/>
            <person name="Banfield J.F."/>
        </authorList>
    </citation>
    <scope>NUCLEOTIDE SEQUENCE [LARGE SCALE GENOMIC DNA]</scope>
</reference>
<evidence type="ECO:0000256" key="4">
    <source>
        <dbReference type="PROSITE-ProRule" id="PRU00268"/>
    </source>
</evidence>
<dbReference type="Gene3D" id="3.30.230.10">
    <property type="match status" value="1"/>
</dbReference>
<dbReference type="AlphaFoldDB" id="D6GWX9"/>
<evidence type="ECO:0000313" key="7">
    <source>
        <dbReference type="EMBL" id="EFD92280.1"/>
    </source>
</evidence>
<dbReference type="Gene3D" id="3.30.160.20">
    <property type="match status" value="1"/>
</dbReference>
<dbReference type="InterPro" id="IPR005711">
    <property type="entry name" value="Ribosomal_uS5_euk/arc"/>
</dbReference>
<evidence type="ECO:0000256" key="3">
    <source>
        <dbReference type="ARBA" id="ARBA00023274"/>
    </source>
</evidence>
<dbReference type="PANTHER" id="PTHR48277:SF1">
    <property type="entry name" value="MITOCHONDRIAL RIBOSOMAL PROTEIN S5"/>
    <property type="match status" value="1"/>
</dbReference>
<evidence type="ECO:0000259" key="6">
    <source>
        <dbReference type="PROSITE" id="PS50881"/>
    </source>
</evidence>
<dbReference type="SUPFAM" id="SSF54211">
    <property type="entry name" value="Ribosomal protein S5 domain 2-like"/>
    <property type="match status" value="1"/>
</dbReference>
<dbReference type="NCBIfam" id="TIGR01020">
    <property type="entry name" value="uS5_euk_arch"/>
    <property type="match status" value="1"/>
</dbReference>
<dbReference type="InterPro" id="IPR014721">
    <property type="entry name" value="Ribsml_uS5_D2-typ_fold_subgr"/>
</dbReference>
<sequence length="249" mass="27182">MENEEKKEMSAAVEISKEAGNRVYPEKTYTFNTELGKAVQNGEIKDIDEILSKHLKVLEPQIIDFLLPNLQSGFLFVGQSKGKLGGGKRRIIRNTQKVTAKAKRQHFSAMAVVGDGNGHIGIGKGRGLESVVAKEKALKTAKLNLIKIPRGCGSWECACHGSHSIPFKTSGKCGSTIVTLFPAPKGISFCVMDDIKTIMRLAGIKDVWSTVQGQAHTRINVGYATFAALKSLNYYRSFENEKQNLGIVG</sequence>
<feature type="domain" description="S5 DRBM" evidence="6">
    <location>
        <begin position="92"/>
        <end position="148"/>
    </location>
</feature>